<accession>A0AAE5CCR8</accession>
<reference evidence="1 2" key="1">
    <citation type="submission" date="2020-01" db="EMBL/GenBank/DDBJ databases">
        <title>Genomes assembled from Gulf of Kutch pelagic sediment metagenomes.</title>
        <authorList>
            <person name="Chandrashekar M."/>
            <person name="Mahajan M.S."/>
            <person name="Dave K.J."/>
            <person name="Vatsa P."/>
            <person name="Nathani N.M."/>
        </authorList>
    </citation>
    <scope>NUCLEOTIDE SEQUENCE [LARGE SCALE GENOMIC DNA]</scope>
    <source>
        <strain evidence="1">KS3-K002</strain>
    </source>
</reference>
<gene>
    <name evidence="1" type="ORF">GWO12_05565</name>
</gene>
<dbReference type="InterPro" id="IPR014995">
    <property type="entry name" value="DUF1844"/>
</dbReference>
<evidence type="ECO:0000313" key="2">
    <source>
        <dbReference type="Proteomes" id="UP000702544"/>
    </source>
</evidence>
<protein>
    <submittedName>
        <fullName evidence="1">DUF1844 domain-containing protein</fullName>
    </submittedName>
</protein>
<dbReference type="Proteomes" id="UP000702544">
    <property type="component" value="Unassembled WGS sequence"/>
</dbReference>
<dbReference type="AlphaFoldDB" id="A0AAE5CCR8"/>
<dbReference type="EMBL" id="JAACAK010000046">
    <property type="protein sequence ID" value="NIR74564.1"/>
    <property type="molecule type" value="Genomic_DNA"/>
</dbReference>
<sequence>MTESKQKVDFSGLVTSLATSAVVVLGQIEGILETGQAPDESGAMKDLDDDEKTRRVDEGLAGGRHLIDTLVVLEEKTRGNLNEEEQELLGTAISELRIRHVTLSNRVARDRSAGGEDG</sequence>
<proteinExistence type="predicted"/>
<dbReference type="Pfam" id="PF08899">
    <property type="entry name" value="DUF1844"/>
    <property type="match status" value="1"/>
</dbReference>
<name>A0AAE5CCR8_9BACT</name>
<evidence type="ECO:0000313" key="1">
    <source>
        <dbReference type="EMBL" id="NIR74564.1"/>
    </source>
</evidence>
<organism evidence="1 2">
    <name type="scientific">Candidatus Kutchimonas denitrificans</name>
    <dbReference type="NCBI Taxonomy" id="3056748"/>
    <lineage>
        <taxon>Bacteria</taxon>
        <taxon>Pseudomonadati</taxon>
        <taxon>Gemmatimonadota</taxon>
        <taxon>Gemmatimonadia</taxon>
        <taxon>Candidatus Palauibacterales</taxon>
        <taxon>Candidatus Palauibacteraceae</taxon>
        <taxon>Candidatus Kutchimonas</taxon>
    </lineage>
</organism>
<comment type="caution">
    <text evidence="1">The sequence shown here is derived from an EMBL/GenBank/DDBJ whole genome shotgun (WGS) entry which is preliminary data.</text>
</comment>